<dbReference type="Gene3D" id="1.10.287.130">
    <property type="match status" value="1"/>
</dbReference>
<protein>
    <recommendedName>
        <fullName evidence="3">histidine kinase</fullName>
        <ecNumber evidence="3">2.7.13.3</ecNumber>
    </recommendedName>
</protein>
<dbReference type="PRINTS" id="PR00344">
    <property type="entry name" value="BCTRLSENSOR"/>
</dbReference>
<evidence type="ECO:0000313" key="15">
    <source>
        <dbReference type="Proteomes" id="UP001596058"/>
    </source>
</evidence>
<keyword evidence="15" id="KW-1185">Reference proteome</keyword>
<dbReference type="InterPro" id="IPR004358">
    <property type="entry name" value="Sig_transdc_His_kin-like_C"/>
</dbReference>
<organism evidence="14 15">
    <name type="scientific">Nonomuraea insulae</name>
    <dbReference type="NCBI Taxonomy" id="1616787"/>
    <lineage>
        <taxon>Bacteria</taxon>
        <taxon>Bacillati</taxon>
        <taxon>Actinomycetota</taxon>
        <taxon>Actinomycetes</taxon>
        <taxon>Streptosporangiales</taxon>
        <taxon>Streptosporangiaceae</taxon>
        <taxon>Nonomuraea</taxon>
    </lineage>
</organism>
<dbReference type="Pfam" id="PF02518">
    <property type="entry name" value="HATPase_c"/>
    <property type="match status" value="1"/>
</dbReference>
<dbReference type="InterPro" id="IPR003660">
    <property type="entry name" value="HAMP_dom"/>
</dbReference>
<dbReference type="GO" id="GO:0016301">
    <property type="term" value="F:kinase activity"/>
    <property type="evidence" value="ECO:0007669"/>
    <property type="project" value="UniProtKB-KW"/>
</dbReference>
<accession>A0ABW1CL23</accession>
<dbReference type="SMART" id="SM00388">
    <property type="entry name" value="HisKA"/>
    <property type="match status" value="1"/>
</dbReference>
<comment type="caution">
    <text evidence="14">The sequence shown here is derived from an EMBL/GenBank/DDBJ whole genome shotgun (WGS) entry which is preliminary data.</text>
</comment>
<name>A0ABW1CL23_9ACTN</name>
<keyword evidence="8 11" id="KW-1133">Transmembrane helix</keyword>
<dbReference type="EMBL" id="JBHSPA010000023">
    <property type="protein sequence ID" value="MFC5826217.1"/>
    <property type="molecule type" value="Genomic_DNA"/>
</dbReference>
<evidence type="ECO:0000256" key="2">
    <source>
        <dbReference type="ARBA" id="ARBA00004236"/>
    </source>
</evidence>
<evidence type="ECO:0000256" key="9">
    <source>
        <dbReference type="ARBA" id="ARBA00023012"/>
    </source>
</evidence>
<dbReference type="PROSITE" id="PS50885">
    <property type="entry name" value="HAMP"/>
    <property type="match status" value="1"/>
</dbReference>
<keyword evidence="4" id="KW-0597">Phosphoprotein</keyword>
<dbReference type="SUPFAM" id="SSF47384">
    <property type="entry name" value="Homodimeric domain of signal transducing histidine kinase"/>
    <property type="match status" value="1"/>
</dbReference>
<evidence type="ECO:0000313" key="14">
    <source>
        <dbReference type="EMBL" id="MFC5826217.1"/>
    </source>
</evidence>
<dbReference type="InterPro" id="IPR036890">
    <property type="entry name" value="HATPase_C_sf"/>
</dbReference>
<evidence type="ECO:0000256" key="8">
    <source>
        <dbReference type="ARBA" id="ARBA00022989"/>
    </source>
</evidence>
<dbReference type="Proteomes" id="UP001596058">
    <property type="component" value="Unassembled WGS sequence"/>
</dbReference>
<dbReference type="InterPro" id="IPR036097">
    <property type="entry name" value="HisK_dim/P_sf"/>
</dbReference>
<feature type="transmembrane region" description="Helical" evidence="11">
    <location>
        <begin position="157"/>
        <end position="177"/>
    </location>
</feature>
<dbReference type="SUPFAM" id="SSF55874">
    <property type="entry name" value="ATPase domain of HSP90 chaperone/DNA topoisomerase II/histidine kinase"/>
    <property type="match status" value="1"/>
</dbReference>
<dbReference type="InterPro" id="IPR050428">
    <property type="entry name" value="TCS_sensor_his_kinase"/>
</dbReference>
<evidence type="ECO:0000256" key="10">
    <source>
        <dbReference type="ARBA" id="ARBA00023136"/>
    </source>
</evidence>
<dbReference type="PROSITE" id="PS50109">
    <property type="entry name" value="HIS_KIN"/>
    <property type="match status" value="1"/>
</dbReference>
<dbReference type="RefSeq" id="WP_379515718.1">
    <property type="nucleotide sequence ID" value="NZ_JBHSPA010000023.1"/>
</dbReference>
<evidence type="ECO:0000256" key="6">
    <source>
        <dbReference type="ARBA" id="ARBA00022692"/>
    </source>
</evidence>
<dbReference type="InterPro" id="IPR003594">
    <property type="entry name" value="HATPase_dom"/>
</dbReference>
<keyword evidence="10 11" id="KW-0472">Membrane</keyword>
<keyword evidence="5" id="KW-0808">Transferase</keyword>
<dbReference type="InterPro" id="IPR003661">
    <property type="entry name" value="HisK_dim/P_dom"/>
</dbReference>
<reference evidence="15" key="1">
    <citation type="journal article" date="2019" name="Int. J. Syst. Evol. Microbiol.">
        <title>The Global Catalogue of Microorganisms (GCM) 10K type strain sequencing project: providing services to taxonomists for standard genome sequencing and annotation.</title>
        <authorList>
            <consortium name="The Broad Institute Genomics Platform"/>
            <consortium name="The Broad Institute Genome Sequencing Center for Infectious Disease"/>
            <person name="Wu L."/>
            <person name="Ma J."/>
        </authorList>
    </citation>
    <scope>NUCLEOTIDE SEQUENCE [LARGE SCALE GENOMIC DNA]</scope>
    <source>
        <strain evidence="15">CCUG 53903</strain>
    </source>
</reference>
<evidence type="ECO:0000256" key="11">
    <source>
        <dbReference type="SAM" id="Phobius"/>
    </source>
</evidence>
<feature type="domain" description="HAMP" evidence="13">
    <location>
        <begin position="181"/>
        <end position="234"/>
    </location>
</feature>
<dbReference type="Gene3D" id="3.30.565.10">
    <property type="entry name" value="Histidine kinase-like ATPase, C-terminal domain"/>
    <property type="match status" value="1"/>
</dbReference>
<comment type="subcellular location">
    <subcellularLocation>
        <location evidence="2">Cell membrane</location>
    </subcellularLocation>
</comment>
<comment type="catalytic activity">
    <reaction evidence="1">
        <text>ATP + protein L-histidine = ADP + protein N-phospho-L-histidine.</text>
        <dbReference type="EC" id="2.7.13.3"/>
    </reaction>
</comment>
<feature type="transmembrane region" description="Helical" evidence="11">
    <location>
        <begin position="12"/>
        <end position="34"/>
    </location>
</feature>
<dbReference type="PANTHER" id="PTHR45436">
    <property type="entry name" value="SENSOR HISTIDINE KINASE YKOH"/>
    <property type="match status" value="1"/>
</dbReference>
<dbReference type="Pfam" id="PF00512">
    <property type="entry name" value="HisKA"/>
    <property type="match status" value="1"/>
</dbReference>
<dbReference type="SMART" id="SM00304">
    <property type="entry name" value="HAMP"/>
    <property type="match status" value="1"/>
</dbReference>
<keyword evidence="9" id="KW-0902">Two-component regulatory system</keyword>
<dbReference type="InterPro" id="IPR005467">
    <property type="entry name" value="His_kinase_dom"/>
</dbReference>
<feature type="domain" description="Histidine kinase" evidence="12">
    <location>
        <begin position="242"/>
        <end position="446"/>
    </location>
</feature>
<dbReference type="EC" id="2.7.13.3" evidence="3"/>
<evidence type="ECO:0000256" key="7">
    <source>
        <dbReference type="ARBA" id="ARBA00022777"/>
    </source>
</evidence>
<keyword evidence="6 11" id="KW-0812">Transmembrane</keyword>
<evidence type="ECO:0000256" key="3">
    <source>
        <dbReference type="ARBA" id="ARBA00012438"/>
    </source>
</evidence>
<dbReference type="CDD" id="cd00082">
    <property type="entry name" value="HisKA"/>
    <property type="match status" value="1"/>
</dbReference>
<keyword evidence="7 14" id="KW-0418">Kinase</keyword>
<gene>
    <name evidence="14" type="ORF">ACFPZ3_20310</name>
</gene>
<feature type="transmembrane region" description="Helical" evidence="11">
    <location>
        <begin position="120"/>
        <end position="145"/>
    </location>
</feature>
<evidence type="ECO:0000259" key="12">
    <source>
        <dbReference type="PROSITE" id="PS50109"/>
    </source>
</evidence>
<evidence type="ECO:0000259" key="13">
    <source>
        <dbReference type="PROSITE" id="PS50885"/>
    </source>
</evidence>
<sequence>MKVWRNWSIRTRLTVLSAAVMALLCAGLAVFSLSHLRHQEIKQRDDRVYDGIMRTLFRYSHRLVPAVIEDEGLAALQVIRSTGEVVAASRQVQGRARLASFTPAPRAGGVDRVRCDVPGFAGSCMIVSAVWMPAAVGGDLLVYGASPVPAWYVSPSTLLLVSATAGLIVAVVGFGTFRVVGRALRPVEVIRSTLAEITATDPGRRVALPPAHDEIQRLTVTVNETLERLQVALERERQFTSDASHDLRHPIAAMRLQMEEAKMHAEADWSHTCDAVLAGLDRLEALVTDLLTLSRLDARCPTPSALVDLSDVVSTEVARRTSCPPIISEIEPGIVIVGEGLACARLLANLLDNAERHATSLVTVRLARRQQQAVLEVCDDGPGVPVAKREEIFQRFTRLADARAKDAGGTGLGLAIARQIAERHQGSLIITDSDQGARFVAAFPLA</sequence>
<evidence type="ECO:0000256" key="1">
    <source>
        <dbReference type="ARBA" id="ARBA00000085"/>
    </source>
</evidence>
<evidence type="ECO:0000256" key="5">
    <source>
        <dbReference type="ARBA" id="ARBA00022679"/>
    </source>
</evidence>
<proteinExistence type="predicted"/>
<dbReference type="PANTHER" id="PTHR45436:SF5">
    <property type="entry name" value="SENSOR HISTIDINE KINASE TRCS"/>
    <property type="match status" value="1"/>
</dbReference>
<evidence type="ECO:0000256" key="4">
    <source>
        <dbReference type="ARBA" id="ARBA00022553"/>
    </source>
</evidence>
<dbReference type="SMART" id="SM00387">
    <property type="entry name" value="HATPase_c"/>
    <property type="match status" value="1"/>
</dbReference>